<feature type="domain" description="Formamidopyrimidine-DNA glycosylase catalytic" evidence="10">
    <location>
        <begin position="2"/>
        <end position="101"/>
    </location>
</feature>
<keyword evidence="3" id="KW-0227">DNA damage</keyword>
<keyword evidence="7" id="KW-0456">Lyase</keyword>
<dbReference type="PANTHER" id="PTHR22993">
    <property type="entry name" value="FORMAMIDOPYRIMIDINE-DNA GLYCOSYLASE"/>
    <property type="match status" value="1"/>
</dbReference>
<evidence type="ECO:0000256" key="4">
    <source>
        <dbReference type="ARBA" id="ARBA00022801"/>
    </source>
</evidence>
<name>A0A495M135_9FLAO</name>
<dbReference type="SUPFAM" id="SSF46946">
    <property type="entry name" value="S13-like H2TH domain"/>
    <property type="match status" value="1"/>
</dbReference>
<reference evidence="11 12" key="1">
    <citation type="submission" date="2018-10" db="EMBL/GenBank/DDBJ databases">
        <title>Genomic Encyclopedia of Archaeal and Bacterial Type Strains, Phase II (KMG-II): from individual species to whole genera.</title>
        <authorList>
            <person name="Goeker M."/>
        </authorList>
    </citation>
    <scope>NUCLEOTIDE SEQUENCE [LARGE SCALE GENOMIC DNA]</scope>
    <source>
        <strain evidence="11 12">DSM 29537</strain>
    </source>
</reference>
<dbReference type="Gene3D" id="1.10.8.50">
    <property type="match status" value="1"/>
</dbReference>
<keyword evidence="5" id="KW-0238">DNA-binding</keyword>
<dbReference type="PROSITE" id="PS51068">
    <property type="entry name" value="FPG_CAT"/>
    <property type="match status" value="1"/>
</dbReference>
<dbReference type="PANTHER" id="PTHR22993:SF9">
    <property type="entry name" value="FORMAMIDOPYRIMIDINE-DNA GLYCOSYLASE"/>
    <property type="match status" value="1"/>
</dbReference>
<proteinExistence type="inferred from homology"/>
<keyword evidence="12" id="KW-1185">Reference proteome</keyword>
<gene>
    <name evidence="11" type="ORF">CLV94_2983</name>
</gene>
<dbReference type="GO" id="GO:0003906">
    <property type="term" value="F:DNA-(apurinic or apyrimidinic site) endonuclease activity"/>
    <property type="evidence" value="ECO:0007669"/>
    <property type="project" value="InterPro"/>
</dbReference>
<dbReference type="RefSeq" id="WP_121377272.1">
    <property type="nucleotide sequence ID" value="NZ_RBLC01000005.1"/>
</dbReference>
<comment type="similarity">
    <text evidence="2">Belongs to the FPG family.</text>
</comment>
<dbReference type="OrthoDB" id="9800855at2"/>
<evidence type="ECO:0000256" key="5">
    <source>
        <dbReference type="ARBA" id="ARBA00023125"/>
    </source>
</evidence>
<accession>A0A495M135</accession>
<evidence type="ECO:0000256" key="2">
    <source>
        <dbReference type="ARBA" id="ARBA00009409"/>
    </source>
</evidence>
<comment type="catalytic activity">
    <reaction evidence="1">
        <text>Hydrolysis of DNA containing ring-opened 7-methylguanine residues, releasing 2,6-diamino-4-hydroxy-5-(N-methyl)formamidopyrimidine.</text>
        <dbReference type="EC" id="3.2.2.23"/>
    </reaction>
</comment>
<dbReference type="CDD" id="cd08974">
    <property type="entry name" value="BaFpgNei_N_2"/>
    <property type="match status" value="1"/>
</dbReference>
<dbReference type="GO" id="GO:0016829">
    <property type="term" value="F:lyase activity"/>
    <property type="evidence" value="ECO:0007669"/>
    <property type="project" value="UniProtKB-KW"/>
</dbReference>
<protein>
    <submittedName>
        <fullName evidence="11">Endonuclease-8</fullName>
    </submittedName>
</protein>
<sequence length="243" mass="28580">MPEGPSIVILKEEVQQFEGKEIIAVFGNSKIDQSRLLHQKVISFRSWGKHFLVCFEDFTLRIHFLLFGTYRINETKESPVRLNLTFPNGEINLYSCSIKFLEGDINSHYDWSADVMNESWDPKKAKEKLKEIPNKLICDALLEQEIFAGVGNIIKNEVLYRVRIHPESLVGKIPKKKINELVEEARNYSFQFLDWKKNYELKKHWLAHTKTQCLRCDLPILKKHTGVKKRRSFFCENCQILHQ</sequence>
<dbReference type="GO" id="GO:0008270">
    <property type="term" value="F:zinc ion binding"/>
    <property type="evidence" value="ECO:0007669"/>
    <property type="project" value="InterPro"/>
</dbReference>
<evidence type="ECO:0000256" key="3">
    <source>
        <dbReference type="ARBA" id="ARBA00022763"/>
    </source>
</evidence>
<dbReference type="GO" id="GO:0008534">
    <property type="term" value="F:oxidized purine nucleobase lesion DNA N-glycosylase activity"/>
    <property type="evidence" value="ECO:0007669"/>
    <property type="project" value="UniProtKB-EC"/>
</dbReference>
<dbReference type="AlphaFoldDB" id="A0A495M135"/>
<keyword evidence="8" id="KW-0511">Multifunctional enzyme</keyword>
<keyword evidence="11" id="KW-0540">Nuclease</keyword>
<dbReference type="Gene3D" id="3.20.190.10">
    <property type="entry name" value="MutM-like, N-terminal"/>
    <property type="match status" value="1"/>
</dbReference>
<dbReference type="Pfam" id="PF06831">
    <property type="entry name" value="H2TH"/>
    <property type="match status" value="1"/>
</dbReference>
<evidence type="ECO:0000256" key="6">
    <source>
        <dbReference type="ARBA" id="ARBA00023204"/>
    </source>
</evidence>
<dbReference type="GO" id="GO:0006284">
    <property type="term" value="P:base-excision repair"/>
    <property type="evidence" value="ECO:0007669"/>
    <property type="project" value="InterPro"/>
</dbReference>
<dbReference type="EMBL" id="RBLC01000005">
    <property type="protein sequence ID" value="RKS19032.1"/>
    <property type="molecule type" value="Genomic_DNA"/>
</dbReference>
<comment type="caution">
    <text evidence="11">The sequence shown here is derived from an EMBL/GenBank/DDBJ whole genome shotgun (WGS) entry which is preliminary data.</text>
</comment>
<dbReference type="InterPro" id="IPR015886">
    <property type="entry name" value="H2TH_FPG"/>
</dbReference>
<evidence type="ECO:0000313" key="12">
    <source>
        <dbReference type="Proteomes" id="UP000277579"/>
    </source>
</evidence>
<keyword evidence="6" id="KW-0234">DNA repair</keyword>
<organism evidence="11 12">
    <name type="scientific">Flavobacterium endophyticum</name>
    <dbReference type="NCBI Taxonomy" id="1540163"/>
    <lineage>
        <taxon>Bacteria</taxon>
        <taxon>Pseudomonadati</taxon>
        <taxon>Bacteroidota</taxon>
        <taxon>Flavobacteriia</taxon>
        <taxon>Flavobacteriales</taxon>
        <taxon>Flavobacteriaceae</taxon>
        <taxon>Flavobacterium</taxon>
    </lineage>
</organism>
<evidence type="ECO:0000256" key="9">
    <source>
        <dbReference type="ARBA" id="ARBA00023295"/>
    </source>
</evidence>
<dbReference type="InterPro" id="IPR012319">
    <property type="entry name" value="FPG_cat"/>
</dbReference>
<evidence type="ECO:0000259" key="10">
    <source>
        <dbReference type="PROSITE" id="PS51068"/>
    </source>
</evidence>
<dbReference type="InterPro" id="IPR035937">
    <property type="entry name" value="FPG_N"/>
</dbReference>
<dbReference type="SUPFAM" id="SSF81624">
    <property type="entry name" value="N-terminal domain of MutM-like DNA repair proteins"/>
    <property type="match status" value="1"/>
</dbReference>
<dbReference type="GO" id="GO:0003684">
    <property type="term" value="F:damaged DNA binding"/>
    <property type="evidence" value="ECO:0007669"/>
    <property type="project" value="InterPro"/>
</dbReference>
<dbReference type="Proteomes" id="UP000277579">
    <property type="component" value="Unassembled WGS sequence"/>
</dbReference>
<dbReference type="InterPro" id="IPR010979">
    <property type="entry name" value="Ribosomal_uS13-like_H2TH"/>
</dbReference>
<dbReference type="SMART" id="SM01232">
    <property type="entry name" value="H2TH"/>
    <property type="match status" value="1"/>
</dbReference>
<keyword evidence="9" id="KW-0326">Glycosidase</keyword>
<evidence type="ECO:0000256" key="7">
    <source>
        <dbReference type="ARBA" id="ARBA00023239"/>
    </source>
</evidence>
<dbReference type="SMART" id="SM00898">
    <property type="entry name" value="Fapy_DNA_glyco"/>
    <property type="match status" value="1"/>
</dbReference>
<keyword evidence="4" id="KW-0378">Hydrolase</keyword>
<evidence type="ECO:0000256" key="8">
    <source>
        <dbReference type="ARBA" id="ARBA00023268"/>
    </source>
</evidence>
<evidence type="ECO:0000313" key="11">
    <source>
        <dbReference type="EMBL" id="RKS19032.1"/>
    </source>
</evidence>
<keyword evidence="11" id="KW-0255">Endonuclease</keyword>
<evidence type="ECO:0000256" key="1">
    <source>
        <dbReference type="ARBA" id="ARBA00001668"/>
    </source>
</evidence>